<organism evidence="2 3">
    <name type="scientific">Blastococcus brunescens</name>
    <dbReference type="NCBI Taxonomy" id="1564165"/>
    <lineage>
        <taxon>Bacteria</taxon>
        <taxon>Bacillati</taxon>
        <taxon>Actinomycetota</taxon>
        <taxon>Actinomycetes</taxon>
        <taxon>Geodermatophilales</taxon>
        <taxon>Geodermatophilaceae</taxon>
        <taxon>Blastococcus</taxon>
    </lineage>
</organism>
<reference evidence="2 3" key="1">
    <citation type="submission" date="2023-12" db="EMBL/GenBank/DDBJ databases">
        <title>Blastococcus brunescens sp. nov., an actonobacterium isolated from sandstone collected in sahara desert.</title>
        <authorList>
            <person name="Gtari M."/>
            <person name="Ghodhbane F."/>
        </authorList>
    </citation>
    <scope>NUCLEOTIDE SEQUENCE [LARGE SCALE GENOMIC DNA]</scope>
    <source>
        <strain evidence="2 3">BMG 8361</strain>
    </source>
</reference>
<proteinExistence type="predicted"/>
<dbReference type="Pfam" id="PF09130">
    <property type="entry name" value="DUF1932"/>
    <property type="match status" value="1"/>
</dbReference>
<evidence type="ECO:0000259" key="1">
    <source>
        <dbReference type="Pfam" id="PF09130"/>
    </source>
</evidence>
<gene>
    <name evidence="2" type="ORF">U6N30_09255</name>
</gene>
<dbReference type="EMBL" id="CP141261">
    <property type="protein sequence ID" value="WRL65742.1"/>
    <property type="molecule type" value="Genomic_DNA"/>
</dbReference>
<protein>
    <submittedName>
        <fullName evidence="2">DUF1932 domain-containing protein</fullName>
    </submittedName>
</protein>
<name>A0ABZ1B4L8_9ACTN</name>
<dbReference type="InterPro" id="IPR013328">
    <property type="entry name" value="6PGD_dom2"/>
</dbReference>
<dbReference type="Proteomes" id="UP001324287">
    <property type="component" value="Chromosome"/>
</dbReference>
<dbReference type="RefSeq" id="WP_324277060.1">
    <property type="nucleotide sequence ID" value="NZ_CP141261.1"/>
</dbReference>
<sequence length="58" mass="6143">MDGTHAHARRRADEMAAATEQLHELGVPARIAPAARDLLVELRDSAAAGTIAPEKEPS</sequence>
<evidence type="ECO:0000313" key="2">
    <source>
        <dbReference type="EMBL" id="WRL65742.1"/>
    </source>
</evidence>
<keyword evidence="3" id="KW-1185">Reference proteome</keyword>
<evidence type="ECO:0000313" key="3">
    <source>
        <dbReference type="Proteomes" id="UP001324287"/>
    </source>
</evidence>
<feature type="domain" description="Phosphogluconate dehydrogenase NAD-binding putative C-terminal" evidence="1">
    <location>
        <begin position="2"/>
        <end position="39"/>
    </location>
</feature>
<dbReference type="Gene3D" id="1.10.1040.10">
    <property type="entry name" value="N-(1-d-carboxylethyl)-l-norvaline Dehydrogenase, domain 2"/>
    <property type="match status" value="1"/>
</dbReference>
<dbReference type="InterPro" id="IPR015814">
    <property type="entry name" value="Pgluconate_DH_NAD-bd_C"/>
</dbReference>
<accession>A0ABZ1B4L8</accession>